<dbReference type="AlphaFoldDB" id="X1IPI8"/>
<evidence type="ECO:0000313" key="1">
    <source>
        <dbReference type="EMBL" id="GAH71175.1"/>
    </source>
</evidence>
<sequence>MIRSVGIDLHQGQHRARCLNERAQPCDSFSFQTTPEGLATIEERVFRDGANPIIVLEPAGLP</sequence>
<reference evidence="1" key="1">
    <citation type="journal article" date="2014" name="Front. Microbiol.">
        <title>High frequency of phylogenetically diverse reductive dehalogenase-homologous genes in deep subseafloor sedimentary metagenomes.</title>
        <authorList>
            <person name="Kawai M."/>
            <person name="Futagami T."/>
            <person name="Toyoda A."/>
            <person name="Takaki Y."/>
            <person name="Nishi S."/>
            <person name="Hori S."/>
            <person name="Arai W."/>
            <person name="Tsubouchi T."/>
            <person name="Morono Y."/>
            <person name="Uchiyama I."/>
            <person name="Ito T."/>
            <person name="Fujiyama A."/>
            <person name="Inagaki F."/>
            <person name="Takami H."/>
        </authorList>
    </citation>
    <scope>NUCLEOTIDE SEQUENCE</scope>
    <source>
        <strain evidence="1">Expedition CK06-06</strain>
    </source>
</reference>
<protein>
    <submittedName>
        <fullName evidence="1">Uncharacterized protein</fullName>
    </submittedName>
</protein>
<name>X1IPI8_9ZZZZ</name>
<gene>
    <name evidence="1" type="ORF">S03H2_51172</name>
</gene>
<feature type="non-terminal residue" evidence="1">
    <location>
        <position position="62"/>
    </location>
</feature>
<dbReference type="EMBL" id="BARU01032445">
    <property type="protein sequence ID" value="GAH71175.1"/>
    <property type="molecule type" value="Genomic_DNA"/>
</dbReference>
<proteinExistence type="predicted"/>
<organism evidence="1">
    <name type="scientific">marine sediment metagenome</name>
    <dbReference type="NCBI Taxonomy" id="412755"/>
    <lineage>
        <taxon>unclassified sequences</taxon>
        <taxon>metagenomes</taxon>
        <taxon>ecological metagenomes</taxon>
    </lineage>
</organism>
<comment type="caution">
    <text evidence="1">The sequence shown here is derived from an EMBL/GenBank/DDBJ whole genome shotgun (WGS) entry which is preliminary data.</text>
</comment>
<accession>X1IPI8</accession>